<dbReference type="EnsemblBacteria" id="BAA80476">
    <property type="protein sequence ID" value="BAA80476"/>
    <property type="gene ID" value="APE_1478.1"/>
</dbReference>
<feature type="transmembrane region" description="Helical" evidence="1">
    <location>
        <begin position="69"/>
        <end position="87"/>
    </location>
</feature>
<feature type="transmembrane region" description="Helical" evidence="1">
    <location>
        <begin position="139"/>
        <end position="157"/>
    </location>
</feature>
<keyword evidence="1" id="KW-0472">Membrane</keyword>
<keyword evidence="1" id="KW-1133">Transmembrane helix</keyword>
<dbReference type="eggNOG" id="arCOG02264">
    <property type="taxonomic scope" value="Archaea"/>
</dbReference>
<evidence type="ECO:0000313" key="2">
    <source>
        <dbReference type="EMBL" id="BAA80476.2"/>
    </source>
</evidence>
<dbReference type="Proteomes" id="UP000002518">
    <property type="component" value="Chromosome"/>
</dbReference>
<dbReference type="InterPro" id="IPR005240">
    <property type="entry name" value="DUF389"/>
</dbReference>
<feature type="transmembrane region" description="Helical" evidence="1">
    <location>
        <begin position="42"/>
        <end position="63"/>
    </location>
</feature>
<reference evidence="2 3" key="1">
    <citation type="journal article" date="1999" name="DNA Res.">
        <title>Complete genome sequence of an aerobic hyper-thermophilic crenarchaeon, Aeropyrum pernix K1.</title>
        <authorList>
            <person name="Kawarabayasi Y."/>
            <person name="Hino Y."/>
            <person name="Horikawa H."/>
            <person name="Yamazaki S."/>
            <person name="Haikawa Y."/>
            <person name="Jin-no K."/>
            <person name="Takahashi M."/>
            <person name="Sekine M."/>
            <person name="Baba S."/>
            <person name="Ankai A."/>
            <person name="Kosugi H."/>
            <person name="Hosoyama A."/>
            <person name="Fukui S."/>
            <person name="Nagai Y."/>
            <person name="Nishijima K."/>
            <person name="Nakazawa H."/>
            <person name="Takamiya M."/>
            <person name="Masuda S."/>
            <person name="Funahashi T."/>
            <person name="Tanaka T."/>
            <person name="Kudoh Y."/>
            <person name="Yamazaki J."/>
            <person name="Kushida N."/>
            <person name="Oguchi A."/>
            <person name="Aoki K."/>
            <person name="Kubota K."/>
            <person name="Nakamura Y."/>
            <person name="Nomura N."/>
            <person name="Sako Y."/>
            <person name="Kikuchi H."/>
        </authorList>
    </citation>
    <scope>NUCLEOTIDE SEQUENCE [LARGE SCALE GENOMIC DNA]</scope>
    <source>
        <strain evidence="3">ATCC 700893 / DSM 11879 / JCM 9820 / NBRC 100138 / K1</strain>
    </source>
</reference>
<name>Q9YBX2_AERPE</name>
<dbReference type="PANTHER" id="PTHR20992">
    <property type="entry name" value="AT15442P-RELATED"/>
    <property type="match status" value="1"/>
</dbReference>
<protein>
    <recommendedName>
        <fullName evidence="4">DUF389 domain-containing protein</fullName>
    </recommendedName>
</protein>
<evidence type="ECO:0008006" key="4">
    <source>
        <dbReference type="Google" id="ProtNLM"/>
    </source>
</evidence>
<feature type="transmembrane region" description="Helical" evidence="1">
    <location>
        <begin position="164"/>
        <end position="187"/>
    </location>
</feature>
<dbReference type="Pfam" id="PF04087">
    <property type="entry name" value="DUF389"/>
    <property type="match status" value="1"/>
</dbReference>
<accession>Q9YBX2</accession>
<keyword evidence="3" id="KW-1185">Reference proteome</keyword>
<dbReference type="EMBL" id="BA000002">
    <property type="protein sequence ID" value="BAA80476.2"/>
    <property type="molecule type" value="Genomic_DNA"/>
</dbReference>
<organism evidence="2 3">
    <name type="scientific">Aeropyrum pernix (strain ATCC 700893 / DSM 11879 / JCM 9820 / NBRC 100138 / K1)</name>
    <dbReference type="NCBI Taxonomy" id="272557"/>
    <lineage>
        <taxon>Archaea</taxon>
        <taxon>Thermoproteota</taxon>
        <taxon>Thermoprotei</taxon>
        <taxon>Desulfurococcales</taxon>
        <taxon>Desulfurococcaceae</taxon>
        <taxon>Aeropyrum</taxon>
    </lineage>
</organism>
<keyword evidence="1" id="KW-0812">Transmembrane</keyword>
<sequence length="221" mass="22722">MGASRRVLSRRFLRSVRILRGRPLEEVLDEANDRSSVDLLQALLAAIAGVVALAGIITGSMILLVGAMLLSPILSPIYSAAVGLSFGRLEIAVRGGFSLLILTFLALASSTTAAAIVSVFLPGPDAVLEAARQAYTPHYIDLIIGLALGAAVSLAAVARLNEPLIGVAVAAALIPPLAALGLGLAFLDYELSLGSLAKASANMAGLLAGSTLTFNILRRLL</sequence>
<evidence type="ECO:0000313" key="3">
    <source>
        <dbReference type="Proteomes" id="UP000002518"/>
    </source>
</evidence>
<dbReference type="STRING" id="272557.APE_1478.1"/>
<dbReference type="PIR" id="F72627">
    <property type="entry name" value="F72627"/>
</dbReference>
<proteinExistence type="predicted"/>
<feature type="transmembrane region" description="Helical" evidence="1">
    <location>
        <begin position="99"/>
        <end position="119"/>
    </location>
</feature>
<feature type="transmembrane region" description="Helical" evidence="1">
    <location>
        <begin position="199"/>
        <end position="217"/>
    </location>
</feature>
<evidence type="ECO:0000256" key="1">
    <source>
        <dbReference type="SAM" id="Phobius"/>
    </source>
</evidence>
<dbReference type="KEGG" id="ape:APE_1478.1"/>
<gene>
    <name evidence="2" type="ordered locus">APE_1478.1</name>
</gene>
<dbReference type="PANTHER" id="PTHR20992:SF9">
    <property type="entry name" value="AT15442P-RELATED"/>
    <property type="match status" value="1"/>
</dbReference>
<dbReference type="AlphaFoldDB" id="Q9YBX2"/>